<sequence>MSLQDGIEQIRQLEKELVLFNIDSSDPLAERLTTYFAAQNVNVSMSQTASRQPPIAILSNNTEVLSRVDIETLRKFVDHSPARSETIGVADGEYEAVLGYLKETTFTSYDTEQMLYASREIEDRARRVGSGTVHAGFQRCSILADQQAIYTDLAHRGLEVHAYGVPDTAPPELGRARVHAIDSDELAQTWFVVFDGGGDETQKSALLAEERGDDTFYGAWTYDGRIIDGVLEYLEATYLPVTNSRPRSES</sequence>
<evidence type="ECO:0000313" key="3">
    <source>
        <dbReference type="Proteomes" id="UP001139494"/>
    </source>
</evidence>
<feature type="domain" description="DICT" evidence="1">
    <location>
        <begin position="101"/>
        <end position="211"/>
    </location>
</feature>
<dbReference type="InterPro" id="IPR016954">
    <property type="entry name" value="Uncharacterised_Vng0742h"/>
</dbReference>
<dbReference type="Pfam" id="PF10069">
    <property type="entry name" value="DICT"/>
    <property type="match status" value="1"/>
</dbReference>
<comment type="caution">
    <text evidence="2">The sequence shown here is derived from an EMBL/GenBank/DDBJ whole genome shotgun (WGS) entry which is preliminary data.</text>
</comment>
<gene>
    <name evidence="2" type="ORF">KM295_06015</name>
</gene>
<keyword evidence="2" id="KW-0418">Kinase</keyword>
<reference evidence="2" key="1">
    <citation type="journal article" date="2023" name="Front. Microbiol.">
        <title>Genomic-based phylogenetic and metabolic analyses of the genus Natronomonas, and description of Natronomonas aquatica sp. nov.</title>
        <authorList>
            <person name="Garcia-Roldan A."/>
            <person name="Duran-Viseras A."/>
            <person name="de la Haba R.R."/>
            <person name="Corral P."/>
            <person name="Sanchez-Porro C."/>
            <person name="Ventosa A."/>
        </authorList>
    </citation>
    <scope>NUCLEOTIDE SEQUENCE</scope>
    <source>
        <strain evidence="2">F2-12</strain>
    </source>
</reference>
<proteinExistence type="predicted"/>
<dbReference type="EMBL" id="JAHLKM010000005">
    <property type="protein sequence ID" value="MCQ4333058.1"/>
    <property type="molecule type" value="Genomic_DNA"/>
</dbReference>
<dbReference type="GO" id="GO:0016301">
    <property type="term" value="F:kinase activity"/>
    <property type="evidence" value="ECO:0007669"/>
    <property type="project" value="UniProtKB-KW"/>
</dbReference>
<keyword evidence="2" id="KW-0808">Transferase</keyword>
<accession>A0A9R1D679</accession>
<evidence type="ECO:0000313" key="2">
    <source>
        <dbReference type="EMBL" id="MCQ4333058.1"/>
    </source>
</evidence>
<name>A0A9R1D679_9EURY</name>
<organism evidence="2 3">
    <name type="scientific">Natronomonas aquatica</name>
    <dbReference type="NCBI Taxonomy" id="2841590"/>
    <lineage>
        <taxon>Archaea</taxon>
        <taxon>Methanobacteriati</taxon>
        <taxon>Methanobacteriota</taxon>
        <taxon>Stenosarchaea group</taxon>
        <taxon>Halobacteria</taxon>
        <taxon>Halobacteriales</taxon>
        <taxon>Natronomonadaceae</taxon>
        <taxon>Natronomonas</taxon>
    </lineage>
</organism>
<keyword evidence="3" id="KW-1185">Reference proteome</keyword>
<dbReference type="AlphaFoldDB" id="A0A9R1D679"/>
<protein>
    <submittedName>
        <fullName evidence="2">Histidine kinase</fullName>
    </submittedName>
</protein>
<evidence type="ECO:0000259" key="1">
    <source>
        <dbReference type="Pfam" id="PF10069"/>
    </source>
</evidence>
<dbReference type="InterPro" id="IPR019278">
    <property type="entry name" value="DICT_dom"/>
</dbReference>
<dbReference type="PIRSF" id="PIRSF030471">
    <property type="entry name" value="STR_Vng0742h_prd"/>
    <property type="match status" value="1"/>
</dbReference>
<dbReference type="Proteomes" id="UP001139494">
    <property type="component" value="Unassembled WGS sequence"/>
</dbReference>
<dbReference type="RefSeq" id="WP_256029078.1">
    <property type="nucleotide sequence ID" value="NZ_JAHLKM010000005.1"/>
</dbReference>